<feature type="domain" description="Ig-like" evidence="1">
    <location>
        <begin position="90"/>
        <end position="181"/>
    </location>
</feature>
<dbReference type="Pfam" id="PF01345">
    <property type="entry name" value="DUF11"/>
    <property type="match status" value="1"/>
</dbReference>
<evidence type="ECO:0000259" key="1">
    <source>
        <dbReference type="PROSITE" id="PS50835"/>
    </source>
</evidence>
<dbReference type="InterPro" id="IPR047589">
    <property type="entry name" value="DUF11_rpt"/>
</dbReference>
<dbReference type="Proteomes" id="UP000295706">
    <property type="component" value="Unassembled WGS sequence"/>
</dbReference>
<evidence type="ECO:0000313" key="2">
    <source>
        <dbReference type="EMBL" id="TDB66756.1"/>
    </source>
</evidence>
<dbReference type="OrthoDB" id="629398at2"/>
<dbReference type="Gene3D" id="2.60.40.10">
    <property type="entry name" value="Immunoglobulins"/>
    <property type="match status" value="3"/>
</dbReference>
<gene>
    <name evidence="2" type="ORF">EZE20_06415</name>
</gene>
<keyword evidence="3" id="KW-1185">Reference proteome</keyword>
<evidence type="ECO:0000313" key="3">
    <source>
        <dbReference type="Proteomes" id="UP000295706"/>
    </source>
</evidence>
<sequence>MEGIYTVTVTNPANGCTASDTAIVSKDAATPTVVATGGQLTCEVTSLPITATGSPQNVTYAWSGPSNFTAATASITATLEGIYTVTVTNPANGCTASDTAIVSKDAATPTVVATGGQLTCEVTSLPITATGSPQTITYAWNGPSNFTATTASITATLEGIYTVTVTNPANGCSASDTAIVSISTKKPSVGINKQLNLACIGSIPVISTVLNAVPFPNASWSQVGNQSSVVSFANAADPNTTVSGLVPGSYTFVWKAGECADTLRVLVPDCNEECIKPEAGPDLSICAPVTTADLPNAGINQSWVSSPMNPASISIDSQSGIVRGMTESGVFIFYLNDNTIGSTCSDTVFIFRGIPNAPTNQSTCTDTLTLPVVAGSSYAVAALNPAPATITSSGSIQGMSAIGVYTFILSNGTCIDTVLVEKLNCNKIYDLALDKSISKKVAQLGDTLTYTIRVWNEGEAIAHGIEVTDTLNAGVQYLSYTSTVGNYSNGKWTFDSIEVGDTLSLNIKVRVIGLGVWFNTAEITKMTEKDEDSTPNNGDESEDDIDRECFTVPIEVCRGQAYVASVPNQYTNVVWFRDDVQVAVGNSLIISESGQYTFTATETQCPAQGCCPIMVAVIDCCPVDVCVPFVIKKTRSGK</sequence>
<dbReference type="PROSITE" id="PS50835">
    <property type="entry name" value="IG_LIKE"/>
    <property type="match status" value="1"/>
</dbReference>
<dbReference type="InterPro" id="IPR051172">
    <property type="entry name" value="Chlamydia_OmcB"/>
</dbReference>
<comment type="caution">
    <text evidence="2">The sequence shown here is derived from an EMBL/GenBank/DDBJ whole genome shotgun (WGS) entry which is preliminary data.</text>
</comment>
<dbReference type="AlphaFoldDB" id="A0A4R4KIY3"/>
<dbReference type="InterPro" id="IPR007110">
    <property type="entry name" value="Ig-like_dom"/>
</dbReference>
<accession>A0A4R4KIY3</accession>
<name>A0A4R4KIY3_9BACT</name>
<dbReference type="InterPro" id="IPR013783">
    <property type="entry name" value="Ig-like_fold"/>
</dbReference>
<dbReference type="NCBIfam" id="TIGR01451">
    <property type="entry name" value="B_ant_repeat"/>
    <property type="match status" value="1"/>
</dbReference>
<reference evidence="2 3" key="1">
    <citation type="submission" date="2019-02" db="EMBL/GenBank/DDBJ databases">
        <title>Arundinibacter roseus gen. nov., sp. nov., a new member of the family Cytophagaceae.</title>
        <authorList>
            <person name="Szuroczki S."/>
            <person name="Khayer B."/>
            <person name="Sproer C."/>
            <person name="Toumi M."/>
            <person name="Szabo A."/>
            <person name="Felfoldi T."/>
            <person name="Schumann P."/>
            <person name="Toth E."/>
        </authorList>
    </citation>
    <scope>NUCLEOTIDE SEQUENCE [LARGE SCALE GENOMIC DNA]</scope>
    <source>
        <strain evidence="2 3">DMA-k-7a</strain>
    </source>
</reference>
<dbReference type="InterPro" id="IPR001434">
    <property type="entry name" value="OmcB-like_DUF11"/>
</dbReference>
<dbReference type="EMBL" id="SMJU01000004">
    <property type="protein sequence ID" value="TDB66756.1"/>
    <property type="molecule type" value="Genomic_DNA"/>
</dbReference>
<proteinExistence type="predicted"/>
<protein>
    <submittedName>
        <fullName evidence="2">DUF11 domain-containing protein</fullName>
    </submittedName>
</protein>
<dbReference type="PANTHER" id="PTHR34819">
    <property type="entry name" value="LARGE CYSTEINE-RICH PERIPLASMIC PROTEIN OMCB"/>
    <property type="match status" value="1"/>
</dbReference>
<organism evidence="2 3">
    <name type="scientific">Arundinibacter roseus</name>
    <dbReference type="NCBI Taxonomy" id="2070510"/>
    <lineage>
        <taxon>Bacteria</taxon>
        <taxon>Pseudomonadati</taxon>
        <taxon>Bacteroidota</taxon>
        <taxon>Cytophagia</taxon>
        <taxon>Cytophagales</taxon>
        <taxon>Spirosomataceae</taxon>
        <taxon>Arundinibacter</taxon>
    </lineage>
</organism>
<dbReference type="PANTHER" id="PTHR34819:SF4">
    <property type="entry name" value="LARGE CYSTEINE-RICH PERIPLASMIC PROTEIN OMCB"/>
    <property type="match status" value="1"/>
</dbReference>